<gene>
    <name evidence="1" type="ORF">GLAREA_12537</name>
</gene>
<name>S3D260_GLAL2</name>
<dbReference type="KEGG" id="glz:GLAREA_12537"/>
<organism evidence="1 2">
    <name type="scientific">Glarea lozoyensis (strain ATCC 20868 / MF5171)</name>
    <dbReference type="NCBI Taxonomy" id="1116229"/>
    <lineage>
        <taxon>Eukaryota</taxon>
        <taxon>Fungi</taxon>
        <taxon>Dikarya</taxon>
        <taxon>Ascomycota</taxon>
        <taxon>Pezizomycotina</taxon>
        <taxon>Leotiomycetes</taxon>
        <taxon>Helotiales</taxon>
        <taxon>Helotiaceae</taxon>
        <taxon>Glarea</taxon>
    </lineage>
</organism>
<evidence type="ECO:0000313" key="2">
    <source>
        <dbReference type="Proteomes" id="UP000016922"/>
    </source>
</evidence>
<dbReference type="eggNOG" id="ENOG502RMCS">
    <property type="taxonomic scope" value="Eukaryota"/>
</dbReference>
<sequence>MAAVAGPWLPPSWIYNSMQTESFVNGVWSEILRSYFPLNSAMTNNHYLVLPEYWVWNNKRTDLVVKHIDGNGNVNNDQTVFAFEGKTVGANFDDTKAQLLYYVKRLQRHSNGKKYGMLGIGKNCAFFYYNGQNLINLVANVGGGVGDYPSPHDIRTYAFGVGPDAECIDRILRYIVDKLET</sequence>
<dbReference type="GeneID" id="19471577"/>
<accession>S3D260</accession>
<dbReference type="Proteomes" id="UP000016922">
    <property type="component" value="Unassembled WGS sequence"/>
</dbReference>
<protein>
    <submittedName>
        <fullName evidence="1">Uncharacterized protein</fullName>
    </submittedName>
</protein>
<dbReference type="AlphaFoldDB" id="S3D260"/>
<dbReference type="EMBL" id="KE145362">
    <property type="protein sequence ID" value="EPE31234.1"/>
    <property type="molecule type" value="Genomic_DNA"/>
</dbReference>
<dbReference type="HOGENOM" id="CLU_1489156_0_0_1"/>
<dbReference type="RefSeq" id="XP_008081509.1">
    <property type="nucleotide sequence ID" value="XM_008083318.1"/>
</dbReference>
<proteinExistence type="predicted"/>
<evidence type="ECO:0000313" key="1">
    <source>
        <dbReference type="EMBL" id="EPE31234.1"/>
    </source>
</evidence>
<dbReference type="OrthoDB" id="5064119at2759"/>
<keyword evidence="2" id="KW-1185">Reference proteome</keyword>
<reference evidence="1 2" key="1">
    <citation type="journal article" date="2013" name="BMC Genomics">
        <title>Genomics-driven discovery of the pneumocandin biosynthetic gene cluster in the fungus Glarea lozoyensis.</title>
        <authorList>
            <person name="Chen L."/>
            <person name="Yue Q."/>
            <person name="Zhang X."/>
            <person name="Xiang M."/>
            <person name="Wang C."/>
            <person name="Li S."/>
            <person name="Che Y."/>
            <person name="Ortiz-Lopez F.J."/>
            <person name="Bills G.F."/>
            <person name="Liu X."/>
            <person name="An Z."/>
        </authorList>
    </citation>
    <scope>NUCLEOTIDE SEQUENCE [LARGE SCALE GENOMIC DNA]</scope>
    <source>
        <strain evidence="2">ATCC 20868 / MF5171</strain>
    </source>
</reference>